<name>A0A0E9QYQ3_ANGAN</name>
<proteinExistence type="predicted"/>
<evidence type="ECO:0000313" key="1">
    <source>
        <dbReference type="EMBL" id="JAH21360.1"/>
    </source>
</evidence>
<reference evidence="1" key="2">
    <citation type="journal article" date="2015" name="Fish Shellfish Immunol.">
        <title>Early steps in the European eel (Anguilla anguilla)-Vibrio vulnificus interaction in the gills: Role of the RtxA13 toxin.</title>
        <authorList>
            <person name="Callol A."/>
            <person name="Pajuelo D."/>
            <person name="Ebbesson L."/>
            <person name="Teles M."/>
            <person name="MacKenzie S."/>
            <person name="Amaro C."/>
        </authorList>
    </citation>
    <scope>NUCLEOTIDE SEQUENCE</scope>
</reference>
<accession>A0A0E9QYQ3</accession>
<dbReference type="EMBL" id="GBXM01087217">
    <property type="protein sequence ID" value="JAH21360.1"/>
    <property type="molecule type" value="Transcribed_RNA"/>
</dbReference>
<protein>
    <submittedName>
        <fullName evidence="1">Uncharacterized protein</fullName>
    </submittedName>
</protein>
<dbReference type="AlphaFoldDB" id="A0A0E9QYQ3"/>
<organism evidence="1">
    <name type="scientific">Anguilla anguilla</name>
    <name type="common">European freshwater eel</name>
    <name type="synonym">Muraena anguilla</name>
    <dbReference type="NCBI Taxonomy" id="7936"/>
    <lineage>
        <taxon>Eukaryota</taxon>
        <taxon>Metazoa</taxon>
        <taxon>Chordata</taxon>
        <taxon>Craniata</taxon>
        <taxon>Vertebrata</taxon>
        <taxon>Euteleostomi</taxon>
        <taxon>Actinopterygii</taxon>
        <taxon>Neopterygii</taxon>
        <taxon>Teleostei</taxon>
        <taxon>Anguilliformes</taxon>
        <taxon>Anguillidae</taxon>
        <taxon>Anguilla</taxon>
    </lineage>
</organism>
<reference evidence="1" key="1">
    <citation type="submission" date="2014-11" db="EMBL/GenBank/DDBJ databases">
        <authorList>
            <person name="Amaro Gonzalez C."/>
        </authorList>
    </citation>
    <scope>NUCLEOTIDE SEQUENCE</scope>
</reference>
<sequence>MQALSWEHTVYFPKDTFSCIKVALIHGNPHLKLEVSEHSWGQLMIQLKMTKNEL</sequence>